<feature type="signal peptide" evidence="1">
    <location>
        <begin position="1"/>
        <end position="25"/>
    </location>
</feature>
<dbReference type="GO" id="GO:0016787">
    <property type="term" value="F:hydrolase activity"/>
    <property type="evidence" value="ECO:0007669"/>
    <property type="project" value="UniProtKB-KW"/>
</dbReference>
<keyword evidence="1" id="KW-0732">Signal</keyword>
<evidence type="ECO:0000313" key="4">
    <source>
        <dbReference type="Proteomes" id="UP000316541"/>
    </source>
</evidence>
<dbReference type="Proteomes" id="UP000316541">
    <property type="component" value="Unassembled WGS sequence"/>
</dbReference>
<dbReference type="PROSITE" id="PS51257">
    <property type="entry name" value="PROKAR_LIPOPROTEIN"/>
    <property type="match status" value="1"/>
</dbReference>
<dbReference type="SUPFAM" id="SSF56601">
    <property type="entry name" value="beta-lactamase/transpeptidase-like"/>
    <property type="match status" value="1"/>
</dbReference>
<organism evidence="3 4">
    <name type="scientific">Microbispora hainanensis</name>
    <dbReference type="NCBI Taxonomy" id="568844"/>
    <lineage>
        <taxon>Bacteria</taxon>
        <taxon>Bacillati</taxon>
        <taxon>Actinomycetota</taxon>
        <taxon>Actinomycetes</taxon>
        <taxon>Streptosporangiales</taxon>
        <taxon>Streptosporangiaceae</taxon>
        <taxon>Microbispora</taxon>
    </lineage>
</organism>
<evidence type="ECO:0000256" key="1">
    <source>
        <dbReference type="SAM" id="SignalP"/>
    </source>
</evidence>
<feature type="chain" id="PRO_5039033857" evidence="1">
    <location>
        <begin position="26"/>
        <end position="389"/>
    </location>
</feature>
<keyword evidence="3" id="KW-0378">Hydrolase</keyword>
<evidence type="ECO:0000259" key="2">
    <source>
        <dbReference type="Pfam" id="PF00144"/>
    </source>
</evidence>
<dbReference type="EMBL" id="VIRM01000018">
    <property type="protein sequence ID" value="TQS20282.1"/>
    <property type="molecule type" value="Genomic_DNA"/>
</dbReference>
<sequence>MRSTSLASRGALTLSLAAVFGSACSAGSRVTSPQAGASTPPVASRPASAIYPEAGWRRADPGDAGFDPVRLEKIALDAGKKGTNCLIVIRHGRLVAEWYWNGTDVTTSQDVFSATKSYAGALVGIAEAEGRLSVDDKMSEYVPEWAGTRSEDVTIKNILSNDSGRHWDVATDYRGLLRATDRTGFSVGLGQDAAPGDVWAYNNSAVQTLDAVLTNATGQSPAAYAQDRLFGPLGMSRSRMTLDAAGNTTMFSGLHSTCEDMARFGYLFLRKGNWRGKQIVPRRWIEAATGRPSQELNAAYGYLWWLNARGPVIDPLRPGTLRPGSTAQDRRLVDDAPHDMYWAIGFGGQIIQVDRGSDTVVVRLGRNVPGVRYGPAYTAEIVTTALVRP</sequence>
<dbReference type="Pfam" id="PF00144">
    <property type="entry name" value="Beta-lactamase"/>
    <property type="match status" value="1"/>
</dbReference>
<accession>A0A544YUV4</accession>
<dbReference type="InterPro" id="IPR050789">
    <property type="entry name" value="Diverse_Enzym_Activities"/>
</dbReference>
<dbReference type="AlphaFoldDB" id="A0A544YUV4"/>
<evidence type="ECO:0000313" key="3">
    <source>
        <dbReference type="EMBL" id="TQS20282.1"/>
    </source>
</evidence>
<gene>
    <name evidence="3" type="ORF">FLX08_17095</name>
</gene>
<feature type="domain" description="Beta-lactamase-related" evidence="2">
    <location>
        <begin position="86"/>
        <end position="364"/>
    </location>
</feature>
<dbReference type="InterPro" id="IPR012338">
    <property type="entry name" value="Beta-lactam/transpept-like"/>
</dbReference>
<dbReference type="PANTHER" id="PTHR43283:SF7">
    <property type="entry name" value="BETA-LACTAMASE-RELATED DOMAIN-CONTAINING PROTEIN"/>
    <property type="match status" value="1"/>
</dbReference>
<dbReference type="RefSeq" id="WP_142619846.1">
    <property type="nucleotide sequence ID" value="NZ_VIRM01000018.1"/>
</dbReference>
<dbReference type="Gene3D" id="3.40.710.10">
    <property type="entry name" value="DD-peptidase/beta-lactamase superfamily"/>
    <property type="match status" value="1"/>
</dbReference>
<reference evidence="3 4" key="1">
    <citation type="submission" date="2019-07" db="EMBL/GenBank/DDBJ databases">
        <title>Microbispora hainanensis DSM 45428.</title>
        <authorList>
            <person name="Thawai C."/>
        </authorList>
    </citation>
    <scope>NUCLEOTIDE SEQUENCE [LARGE SCALE GENOMIC DNA]</scope>
    <source>
        <strain evidence="3 4">DSM 45428</strain>
    </source>
</reference>
<comment type="caution">
    <text evidence="3">The sequence shown here is derived from an EMBL/GenBank/DDBJ whole genome shotgun (WGS) entry which is preliminary data.</text>
</comment>
<proteinExistence type="predicted"/>
<dbReference type="PANTHER" id="PTHR43283">
    <property type="entry name" value="BETA-LACTAMASE-RELATED"/>
    <property type="match status" value="1"/>
</dbReference>
<protein>
    <submittedName>
        <fullName evidence="3">Serine hydrolase</fullName>
    </submittedName>
</protein>
<name>A0A544YUV4_9ACTN</name>
<dbReference type="InterPro" id="IPR001466">
    <property type="entry name" value="Beta-lactam-related"/>
</dbReference>